<dbReference type="EMBL" id="JAODAN010000007">
    <property type="protein sequence ID" value="KAK1923044.1"/>
    <property type="molecule type" value="Genomic_DNA"/>
</dbReference>
<accession>A0AAD9CW39</accession>
<evidence type="ECO:0000313" key="3">
    <source>
        <dbReference type="EMBL" id="KAK1923044.1"/>
    </source>
</evidence>
<feature type="compositionally biased region" description="Low complexity" evidence="1">
    <location>
        <begin position="47"/>
        <end position="56"/>
    </location>
</feature>
<feature type="region of interest" description="Disordered" evidence="1">
    <location>
        <begin position="15"/>
        <end position="56"/>
    </location>
</feature>
<evidence type="ECO:0000256" key="1">
    <source>
        <dbReference type="SAM" id="MobiDB-lite"/>
    </source>
</evidence>
<comment type="caution">
    <text evidence="3">The sequence shown here is derived from an EMBL/GenBank/DDBJ whole genome shotgun (WGS) entry which is preliminary data.</text>
</comment>
<dbReference type="EMBL" id="JAODAN010000018">
    <property type="protein sequence ID" value="KAK1920552.1"/>
    <property type="molecule type" value="Genomic_DNA"/>
</dbReference>
<dbReference type="Proteomes" id="UP001182556">
    <property type="component" value="Unassembled WGS sequence"/>
</dbReference>
<evidence type="ECO:0000313" key="2">
    <source>
        <dbReference type="EMBL" id="KAK1920552.1"/>
    </source>
</evidence>
<feature type="compositionally biased region" description="Basic and acidic residues" evidence="1">
    <location>
        <begin position="206"/>
        <end position="240"/>
    </location>
</feature>
<organism evidence="3 4">
    <name type="scientific">Papiliotrema laurentii</name>
    <name type="common">Cryptococcus laurentii</name>
    <dbReference type="NCBI Taxonomy" id="5418"/>
    <lineage>
        <taxon>Eukaryota</taxon>
        <taxon>Fungi</taxon>
        <taxon>Dikarya</taxon>
        <taxon>Basidiomycota</taxon>
        <taxon>Agaricomycotina</taxon>
        <taxon>Tremellomycetes</taxon>
        <taxon>Tremellales</taxon>
        <taxon>Rhynchogastremaceae</taxon>
        <taxon>Papiliotrema</taxon>
    </lineage>
</organism>
<reference evidence="3" key="1">
    <citation type="submission" date="2023-02" db="EMBL/GenBank/DDBJ databases">
        <title>Identification and recombinant expression of a fungal hydrolase from Papiliotrema laurentii that hydrolyzes apple cutin and clears colloidal polyester polyurethane.</title>
        <authorList>
            <consortium name="DOE Joint Genome Institute"/>
            <person name="Roman V.A."/>
            <person name="Bojanowski C."/>
            <person name="Crable B.R."/>
            <person name="Wagner D.N."/>
            <person name="Hung C.S."/>
            <person name="Nadeau L.J."/>
            <person name="Schratz L."/>
            <person name="Haridas S."/>
            <person name="Pangilinan J."/>
            <person name="Lipzen A."/>
            <person name="Na H."/>
            <person name="Yan M."/>
            <person name="Ng V."/>
            <person name="Grigoriev I.V."/>
            <person name="Spatafora J.W."/>
            <person name="Barlow D."/>
            <person name="Biffinger J."/>
            <person name="Kelley-Loughnane N."/>
            <person name="Varaljay V.A."/>
            <person name="Crookes-Goodson W.J."/>
        </authorList>
    </citation>
    <scope>NUCLEOTIDE SEQUENCE</scope>
    <source>
        <strain evidence="3">5307AH</strain>
    </source>
</reference>
<keyword evidence="4" id="KW-1185">Reference proteome</keyword>
<evidence type="ECO:0000313" key="4">
    <source>
        <dbReference type="Proteomes" id="UP001182556"/>
    </source>
</evidence>
<dbReference type="AlphaFoldDB" id="A0AAD9CW39"/>
<name>A0AAD9CW39_PAPLA</name>
<proteinExistence type="predicted"/>
<protein>
    <submittedName>
        <fullName evidence="3">Uncharacterized protein</fullName>
    </submittedName>
</protein>
<sequence length="240" mass="28103">MFCLRKRQLLNTQAEDLARLRPPPLRYTNHSEAAETDATDKSRNHGSKTTATTKGGSWSPFEALRRRLDPYSFIYVRGTPDGVVGRYMEEVEYDDGQYDFGSISRGASDLAKRRREENRWEWLDWGDHGSLLYLPLTSLFHPILAIPENLSRILTPSYTFLTRYYNSFADGSQLHAWESFKKEVHEGGAVKLVQRMAEHNRKKAMEKREEIRKIQSQEKDRLEKMKKMHKGFDEKEVDER</sequence>
<gene>
    <name evidence="3" type="ORF">DB88DRAFT_493570</name>
    <name evidence="2" type="ORF">DB88DRAFT_503528</name>
</gene>
<feature type="region of interest" description="Disordered" evidence="1">
    <location>
        <begin position="199"/>
        <end position="240"/>
    </location>
</feature>